<reference evidence="9 10" key="1">
    <citation type="journal article" date="2008" name="J. Bacteriol.">
        <title>Insights into plant cell wall degradation from the genome sequence of the soil bacterium Cellvibrio japonicus.</title>
        <authorList>
            <person name="Deboy R.T."/>
            <person name="Mongodin E.F."/>
            <person name="Fouts D.E."/>
            <person name="Tailford L.E."/>
            <person name="Khouri H."/>
            <person name="Emerson J.B."/>
            <person name="Mohamoud Y."/>
            <person name="Watkins K."/>
            <person name="Henrissat B."/>
            <person name="Gilbert H.J."/>
            <person name="Nelson K.E."/>
        </authorList>
    </citation>
    <scope>NUCLEOTIDE SEQUENCE [LARGE SCALE GENOMIC DNA]</scope>
    <source>
        <strain evidence="9 10">Ueda107</strain>
    </source>
</reference>
<name>B3PIL0_CELJU</name>
<dbReference type="EMBL" id="CP000934">
    <property type="protein sequence ID" value="ACE83737.1"/>
    <property type="molecule type" value="Genomic_DNA"/>
</dbReference>
<accession>B3PIL0</accession>
<comment type="catalytic activity">
    <reaction evidence="1">
        <text>GDP-alpha-D-mannose + H2O = alpha-D-mannose 1-phosphate + GMP + 2 H(+)</text>
        <dbReference type="Rhea" id="RHEA:27978"/>
        <dbReference type="ChEBI" id="CHEBI:15377"/>
        <dbReference type="ChEBI" id="CHEBI:15378"/>
        <dbReference type="ChEBI" id="CHEBI:57527"/>
        <dbReference type="ChEBI" id="CHEBI:58115"/>
        <dbReference type="ChEBI" id="CHEBI:58409"/>
    </reaction>
</comment>
<sequence>MKKEIETLESKLVYSNRWMTVCEDKVLRLSGQEGIYGVVHKPDFAVIAAVQGDYIYLVEQYRYPVAGRYWELPQGSWEKSDISPLALATAELREETGLVACSMEHLGHLFLAYGYSDQGYDVFYATDLRQSSSDTDPEEEGLVAQKFSIAEVEQMIVDGRIKDATTVAALGLLKLKGRL</sequence>
<gene>
    <name evidence="9" type="ordered locus">CJA_2150</name>
</gene>
<dbReference type="CDD" id="cd24161">
    <property type="entry name" value="NUDIX_ADPRase_Ndx2"/>
    <property type="match status" value="1"/>
</dbReference>
<evidence type="ECO:0000313" key="10">
    <source>
        <dbReference type="Proteomes" id="UP000001036"/>
    </source>
</evidence>
<dbReference type="AlphaFoldDB" id="B3PIL0"/>
<dbReference type="eggNOG" id="COG0494">
    <property type="taxonomic scope" value="Bacteria"/>
</dbReference>
<dbReference type="GO" id="GO:0006753">
    <property type="term" value="P:nucleoside phosphate metabolic process"/>
    <property type="evidence" value="ECO:0007669"/>
    <property type="project" value="TreeGrafter"/>
</dbReference>
<dbReference type="Gene3D" id="3.90.79.10">
    <property type="entry name" value="Nucleoside Triphosphate Pyrophosphohydrolase"/>
    <property type="match status" value="1"/>
</dbReference>
<keyword evidence="5 9" id="KW-0378">Hydrolase</keyword>
<dbReference type="PROSITE" id="PS51462">
    <property type="entry name" value="NUDIX"/>
    <property type="match status" value="1"/>
</dbReference>
<protein>
    <recommendedName>
        <fullName evidence="4">GDP-mannose pyrophosphatase</fullName>
    </recommendedName>
    <alternativeName>
        <fullName evidence="6">GDP-mannose hydrolase</fullName>
    </alternativeName>
    <alternativeName>
        <fullName evidence="7">GDPMK</fullName>
    </alternativeName>
</protein>
<organism evidence="9 10">
    <name type="scientific">Cellvibrio japonicus (strain Ueda107)</name>
    <name type="common">Pseudomonas fluorescens subsp. cellulosa</name>
    <dbReference type="NCBI Taxonomy" id="498211"/>
    <lineage>
        <taxon>Bacteria</taxon>
        <taxon>Pseudomonadati</taxon>
        <taxon>Pseudomonadota</taxon>
        <taxon>Gammaproteobacteria</taxon>
        <taxon>Cellvibrionales</taxon>
        <taxon>Cellvibrionaceae</taxon>
        <taxon>Cellvibrio</taxon>
    </lineage>
</organism>
<proteinExistence type="inferred from homology"/>
<evidence type="ECO:0000256" key="3">
    <source>
        <dbReference type="ARBA" id="ARBA00007275"/>
    </source>
</evidence>
<dbReference type="GO" id="GO:0005829">
    <property type="term" value="C:cytosol"/>
    <property type="evidence" value="ECO:0007669"/>
    <property type="project" value="TreeGrafter"/>
</dbReference>
<dbReference type="RefSeq" id="WP_012487752.1">
    <property type="nucleotide sequence ID" value="NC_010995.1"/>
</dbReference>
<dbReference type="GO" id="GO:0016787">
    <property type="term" value="F:hydrolase activity"/>
    <property type="evidence" value="ECO:0007669"/>
    <property type="project" value="UniProtKB-KW"/>
</dbReference>
<evidence type="ECO:0000313" key="9">
    <source>
        <dbReference type="EMBL" id="ACE83737.1"/>
    </source>
</evidence>
<dbReference type="KEGG" id="cja:CJA_2150"/>
<dbReference type="PANTHER" id="PTHR11839">
    <property type="entry name" value="UDP/ADP-SUGAR PYROPHOSPHATASE"/>
    <property type="match status" value="1"/>
</dbReference>
<comment type="cofactor">
    <cofactor evidence="2">
        <name>Mg(2+)</name>
        <dbReference type="ChEBI" id="CHEBI:18420"/>
    </cofactor>
</comment>
<dbReference type="InterPro" id="IPR000086">
    <property type="entry name" value="NUDIX_hydrolase_dom"/>
</dbReference>
<evidence type="ECO:0000256" key="4">
    <source>
        <dbReference type="ARBA" id="ARBA00016377"/>
    </source>
</evidence>
<dbReference type="SUPFAM" id="SSF55811">
    <property type="entry name" value="Nudix"/>
    <property type="match status" value="1"/>
</dbReference>
<dbReference type="STRING" id="498211.CJA_2150"/>
<dbReference type="InterPro" id="IPR015797">
    <property type="entry name" value="NUDIX_hydrolase-like_dom_sf"/>
</dbReference>
<evidence type="ECO:0000256" key="7">
    <source>
        <dbReference type="ARBA" id="ARBA00032272"/>
    </source>
</evidence>
<dbReference type="PANTHER" id="PTHR11839:SF18">
    <property type="entry name" value="NUDIX HYDROLASE DOMAIN-CONTAINING PROTEIN"/>
    <property type="match status" value="1"/>
</dbReference>
<evidence type="ECO:0000259" key="8">
    <source>
        <dbReference type="PROSITE" id="PS51462"/>
    </source>
</evidence>
<dbReference type="GO" id="GO:0019693">
    <property type="term" value="P:ribose phosphate metabolic process"/>
    <property type="evidence" value="ECO:0007669"/>
    <property type="project" value="TreeGrafter"/>
</dbReference>
<evidence type="ECO:0000256" key="2">
    <source>
        <dbReference type="ARBA" id="ARBA00001946"/>
    </source>
</evidence>
<evidence type="ECO:0000256" key="5">
    <source>
        <dbReference type="ARBA" id="ARBA00022801"/>
    </source>
</evidence>
<dbReference type="Proteomes" id="UP000001036">
    <property type="component" value="Chromosome"/>
</dbReference>
<evidence type="ECO:0000256" key="6">
    <source>
        <dbReference type="ARBA" id="ARBA00032162"/>
    </source>
</evidence>
<dbReference type="OrthoDB" id="177518at2"/>
<keyword evidence="10" id="KW-1185">Reference proteome</keyword>
<feature type="domain" description="Nudix hydrolase" evidence="8">
    <location>
        <begin position="39"/>
        <end position="169"/>
    </location>
</feature>
<comment type="similarity">
    <text evidence="3">Belongs to the Nudix hydrolase family. NudK subfamily.</text>
</comment>
<evidence type="ECO:0000256" key="1">
    <source>
        <dbReference type="ARBA" id="ARBA00000847"/>
    </source>
</evidence>
<dbReference type="HOGENOM" id="CLU_062658_5_2_6"/>
<dbReference type="Pfam" id="PF00293">
    <property type="entry name" value="NUDIX"/>
    <property type="match status" value="1"/>
</dbReference>